<dbReference type="NCBIfam" id="NF007020">
    <property type="entry name" value="PRK09485.1"/>
    <property type="match status" value="1"/>
</dbReference>
<dbReference type="PANTHER" id="PTHR46015">
    <property type="entry name" value="ZGC:172121"/>
    <property type="match status" value="1"/>
</dbReference>
<evidence type="ECO:0000256" key="1">
    <source>
        <dbReference type="ARBA" id="ARBA00022603"/>
    </source>
</evidence>
<dbReference type="EMBL" id="UINC01001264">
    <property type="protein sequence ID" value="SUZ76074.1"/>
    <property type="molecule type" value="Genomic_DNA"/>
</dbReference>
<evidence type="ECO:0000256" key="4">
    <source>
        <dbReference type="ARBA" id="ARBA00022833"/>
    </source>
</evidence>
<organism evidence="6">
    <name type="scientific">marine metagenome</name>
    <dbReference type="NCBI Taxonomy" id="408172"/>
    <lineage>
        <taxon>unclassified sequences</taxon>
        <taxon>metagenomes</taxon>
        <taxon>ecological metagenomes</taxon>
    </lineage>
</organism>
<dbReference type="AlphaFoldDB" id="A0A381QB46"/>
<dbReference type="Gene3D" id="3.20.20.330">
    <property type="entry name" value="Homocysteine-binding-like domain"/>
    <property type="match status" value="1"/>
</dbReference>
<proteinExistence type="predicted"/>
<dbReference type="GO" id="GO:0033528">
    <property type="term" value="P:S-methylmethionine cycle"/>
    <property type="evidence" value="ECO:0007669"/>
    <property type="project" value="TreeGrafter"/>
</dbReference>
<dbReference type="InterPro" id="IPR051486">
    <property type="entry name" value="Hcy_S-methyltransferase"/>
</dbReference>
<sequence>VTVLDGGLATSLEALGYDLADDLWSAKVLLEDPDVIQRVHSDFLQAGADCITAGTYQASIQGFIARGVVKERAVEVLGRAVGLAVEARDAFWSNAENRNQRLRPLVAASVGPYGAYQADGSEYTGAYGLSDDELLDFHGGRWRVLAESGADLMGCETVPSLQEAEVLLELLRRTSDQWAWMSFTCRDGSHLSDGTPLAAAARMCDAGTRVAAVGINCTPPEHVSELISVIRNATDKPIIAYPNAGGRYDAERKTWKGDVPRQDWPALAAEWRDRGASVIGGCCRVAPADISRMRGRLLSSDQP</sequence>
<dbReference type="GO" id="GO:0032259">
    <property type="term" value="P:methylation"/>
    <property type="evidence" value="ECO:0007669"/>
    <property type="project" value="UniProtKB-KW"/>
</dbReference>
<protein>
    <recommendedName>
        <fullName evidence="5">Hcy-binding domain-containing protein</fullName>
    </recommendedName>
</protein>
<evidence type="ECO:0000313" key="6">
    <source>
        <dbReference type="EMBL" id="SUZ76074.1"/>
    </source>
</evidence>
<dbReference type="PANTHER" id="PTHR46015:SF1">
    <property type="entry name" value="HOMOCYSTEINE S-METHYLTRANSFERASE-LIKE ISOFORM 1"/>
    <property type="match status" value="1"/>
</dbReference>
<dbReference type="Pfam" id="PF02574">
    <property type="entry name" value="S-methyl_trans"/>
    <property type="match status" value="1"/>
</dbReference>
<dbReference type="GO" id="GO:0008270">
    <property type="term" value="F:zinc ion binding"/>
    <property type="evidence" value="ECO:0007669"/>
    <property type="project" value="InterPro"/>
</dbReference>
<feature type="non-terminal residue" evidence="6">
    <location>
        <position position="1"/>
    </location>
</feature>
<evidence type="ECO:0000256" key="3">
    <source>
        <dbReference type="ARBA" id="ARBA00022723"/>
    </source>
</evidence>
<dbReference type="FunFam" id="3.20.20.330:FF:000002">
    <property type="entry name" value="Homocysteine S-methyltransferase"/>
    <property type="match status" value="1"/>
</dbReference>
<dbReference type="InterPro" id="IPR003726">
    <property type="entry name" value="HCY_dom"/>
</dbReference>
<gene>
    <name evidence="6" type="ORF">METZ01_LOCUS28928</name>
</gene>
<keyword evidence="4" id="KW-0862">Zinc</keyword>
<name>A0A381QB46_9ZZZZ</name>
<keyword evidence="1" id="KW-0489">Methyltransferase</keyword>
<dbReference type="SUPFAM" id="SSF82282">
    <property type="entry name" value="Homocysteine S-methyltransferase"/>
    <property type="match status" value="1"/>
</dbReference>
<accession>A0A381QB46</accession>
<dbReference type="PROSITE" id="PS50970">
    <property type="entry name" value="HCY"/>
    <property type="match status" value="1"/>
</dbReference>
<keyword evidence="2" id="KW-0808">Transferase</keyword>
<evidence type="ECO:0000256" key="2">
    <source>
        <dbReference type="ARBA" id="ARBA00022679"/>
    </source>
</evidence>
<dbReference type="InterPro" id="IPR036589">
    <property type="entry name" value="HCY_dom_sf"/>
</dbReference>
<evidence type="ECO:0000259" key="5">
    <source>
        <dbReference type="PROSITE" id="PS50970"/>
    </source>
</evidence>
<keyword evidence="3" id="KW-0479">Metal-binding</keyword>
<dbReference type="GO" id="GO:0008898">
    <property type="term" value="F:S-adenosylmethionine-homocysteine S-methyltransferase activity"/>
    <property type="evidence" value="ECO:0007669"/>
    <property type="project" value="TreeGrafter"/>
</dbReference>
<feature type="domain" description="Hcy-binding" evidence="5">
    <location>
        <begin position="1"/>
        <end position="297"/>
    </location>
</feature>
<dbReference type="GO" id="GO:0009086">
    <property type="term" value="P:methionine biosynthetic process"/>
    <property type="evidence" value="ECO:0007669"/>
    <property type="project" value="InterPro"/>
</dbReference>
<reference evidence="6" key="1">
    <citation type="submission" date="2018-05" db="EMBL/GenBank/DDBJ databases">
        <authorList>
            <person name="Lanie J.A."/>
            <person name="Ng W.-L."/>
            <person name="Kazmierczak K.M."/>
            <person name="Andrzejewski T.M."/>
            <person name="Davidsen T.M."/>
            <person name="Wayne K.J."/>
            <person name="Tettelin H."/>
            <person name="Glass J.I."/>
            <person name="Rusch D."/>
            <person name="Podicherti R."/>
            <person name="Tsui H.-C.T."/>
            <person name="Winkler M.E."/>
        </authorList>
    </citation>
    <scope>NUCLEOTIDE SEQUENCE</scope>
</reference>